<dbReference type="PANTHER" id="PTHR43649">
    <property type="entry name" value="ARABINOSE-BINDING PROTEIN-RELATED"/>
    <property type="match status" value="1"/>
</dbReference>
<name>A0A560KCC5_9BRAD</name>
<dbReference type="SUPFAM" id="SSF53850">
    <property type="entry name" value="Periplasmic binding protein-like II"/>
    <property type="match status" value="1"/>
</dbReference>
<evidence type="ECO:0000256" key="4">
    <source>
        <dbReference type="SAM" id="SignalP"/>
    </source>
</evidence>
<organism evidence="5 6">
    <name type="scientific">Bradyrhizobium sacchari</name>
    <dbReference type="NCBI Taxonomy" id="1399419"/>
    <lineage>
        <taxon>Bacteria</taxon>
        <taxon>Pseudomonadati</taxon>
        <taxon>Pseudomonadota</taxon>
        <taxon>Alphaproteobacteria</taxon>
        <taxon>Hyphomicrobiales</taxon>
        <taxon>Nitrobacteraceae</taxon>
        <taxon>Bradyrhizobium</taxon>
    </lineage>
</organism>
<comment type="caution">
    <text evidence="5">The sequence shown here is derived from an EMBL/GenBank/DDBJ whole genome shotgun (WGS) entry which is preliminary data.</text>
</comment>
<reference evidence="5 6" key="1">
    <citation type="submission" date="2019-06" db="EMBL/GenBank/DDBJ databases">
        <title>Genomic Encyclopedia of Type Strains, Phase IV (KMG-V): Genome sequencing to study the core and pangenomes of soil and plant-associated prokaryotes.</title>
        <authorList>
            <person name="Whitman W."/>
        </authorList>
    </citation>
    <scope>NUCLEOTIDE SEQUENCE [LARGE SCALE GENOMIC DNA]</scope>
    <source>
        <strain evidence="5 6">BR 10556</strain>
    </source>
</reference>
<evidence type="ECO:0000256" key="1">
    <source>
        <dbReference type="ARBA" id="ARBA00004418"/>
    </source>
</evidence>
<dbReference type="Gene3D" id="3.40.190.10">
    <property type="entry name" value="Periplasmic binding protein-like II"/>
    <property type="match status" value="2"/>
</dbReference>
<dbReference type="InterPro" id="IPR050490">
    <property type="entry name" value="Bact_solute-bd_prot1"/>
</dbReference>
<dbReference type="AlphaFoldDB" id="A0A560KCC5"/>
<dbReference type="GO" id="GO:0042597">
    <property type="term" value="C:periplasmic space"/>
    <property type="evidence" value="ECO:0007669"/>
    <property type="project" value="UniProtKB-SubCell"/>
</dbReference>
<dbReference type="EMBL" id="VITW01000002">
    <property type="protein sequence ID" value="TWB80877.1"/>
    <property type="molecule type" value="Genomic_DNA"/>
</dbReference>
<comment type="subcellular location">
    <subcellularLocation>
        <location evidence="1">Periplasm</location>
    </subcellularLocation>
</comment>
<evidence type="ECO:0000313" key="5">
    <source>
        <dbReference type="EMBL" id="TWB80877.1"/>
    </source>
</evidence>
<evidence type="ECO:0000256" key="3">
    <source>
        <dbReference type="ARBA" id="ARBA00022764"/>
    </source>
</evidence>
<comment type="similarity">
    <text evidence="2">Belongs to the bacterial solute-binding protein 1 family.</text>
</comment>
<dbReference type="Pfam" id="PF13416">
    <property type="entry name" value="SBP_bac_8"/>
    <property type="match status" value="1"/>
</dbReference>
<proteinExistence type="inferred from homology"/>
<feature type="signal peptide" evidence="4">
    <location>
        <begin position="1"/>
        <end position="22"/>
    </location>
</feature>
<dbReference type="PANTHER" id="PTHR43649:SF30">
    <property type="entry name" value="ABC TRANSPORTER SUBSTRATE-BINDING PROTEIN"/>
    <property type="match status" value="1"/>
</dbReference>
<evidence type="ECO:0000256" key="2">
    <source>
        <dbReference type="ARBA" id="ARBA00008520"/>
    </source>
</evidence>
<dbReference type="InterPro" id="IPR006059">
    <property type="entry name" value="SBP"/>
</dbReference>
<dbReference type="Proteomes" id="UP000315914">
    <property type="component" value="Unassembled WGS sequence"/>
</dbReference>
<gene>
    <name evidence="5" type="ORF">FBZ95_10294</name>
</gene>
<keyword evidence="4" id="KW-0732">Signal</keyword>
<dbReference type="STRING" id="1399419.A5906_13915"/>
<keyword evidence="3" id="KW-0574">Periplasm</keyword>
<dbReference type="OrthoDB" id="2509690at2"/>
<evidence type="ECO:0000313" key="6">
    <source>
        <dbReference type="Proteomes" id="UP000315914"/>
    </source>
</evidence>
<protein>
    <submittedName>
        <fullName evidence="5">Carbohydrate ABC transporter substrate-binding protein (CUT1 family)</fullName>
    </submittedName>
</protein>
<dbReference type="RefSeq" id="WP_080139915.1">
    <property type="nucleotide sequence ID" value="NZ_LWIG01000059.1"/>
</dbReference>
<keyword evidence="6" id="KW-1185">Reference proteome</keyword>
<accession>A0A560KCC5</accession>
<sequence>MTKTVCLSAIILSLLGSAAVHAETVLAVSYALPSSYRTTQEQIARRFEAEHPGVRIDLRAPLATYDDVVNELLKSRLTGGAPDIAFVGMNHIDLVAERGLALPLDRFVQNQGGWEAFGYYPPILSLGTVAGRQYGVPFAISLPVLHVNVGLVRRAGGSMESFPSSWEGIAELGRKISTLDPKLTGFAFQYDSWGNWTLQALIRGAGGRMDATNGCGIGFDNPEGRWALETLQLFHDKGMPAMSWQQVLQAFSSGTIGISAASGASTVRNEAEIKTAFEYRTLPFPITSANGKLPAGGTILVVTTSDPEKQKVAWDYVEFATGPAGQTIMAQNTGYLPVSQRAVDDPALLGSFYKSHPNQATALAQMGKLTSWYMWPGPNGLKIPSVIQEHVDAIVTGKAGAGEAMPKLGVAVTALLPPCKAAK</sequence>
<feature type="chain" id="PRO_5022898753" evidence="4">
    <location>
        <begin position="23"/>
        <end position="423"/>
    </location>
</feature>